<dbReference type="InterPro" id="IPR051495">
    <property type="entry name" value="Epithelial_Barrier/Signaling"/>
</dbReference>
<feature type="domain" description="NIDO" evidence="10">
    <location>
        <begin position="181"/>
        <end position="344"/>
    </location>
</feature>
<name>A0A915P6L6_9BILA</name>
<evidence type="ECO:0000313" key="11">
    <source>
        <dbReference type="Proteomes" id="UP000887560"/>
    </source>
</evidence>
<dbReference type="GO" id="GO:0008107">
    <property type="term" value="F:galactoside 2-alpha-L-fucosyltransferase activity"/>
    <property type="evidence" value="ECO:0007669"/>
    <property type="project" value="InterPro"/>
</dbReference>
<dbReference type="GO" id="GO:0016020">
    <property type="term" value="C:membrane"/>
    <property type="evidence" value="ECO:0007669"/>
    <property type="project" value="UniProtKB-SubCell"/>
</dbReference>
<evidence type="ECO:0000256" key="3">
    <source>
        <dbReference type="ARBA" id="ARBA00022679"/>
    </source>
</evidence>
<dbReference type="GO" id="GO:0007160">
    <property type="term" value="P:cell-matrix adhesion"/>
    <property type="evidence" value="ECO:0007669"/>
    <property type="project" value="InterPro"/>
</dbReference>
<keyword evidence="6 8" id="KW-0472">Membrane</keyword>
<accession>A0A915P6L6</accession>
<dbReference type="Proteomes" id="UP000887560">
    <property type="component" value="Unplaced"/>
</dbReference>
<reference evidence="12" key="1">
    <citation type="submission" date="2022-11" db="UniProtKB">
        <authorList>
            <consortium name="WormBaseParasite"/>
        </authorList>
    </citation>
    <scope>IDENTIFICATION</scope>
</reference>
<evidence type="ECO:0000256" key="6">
    <source>
        <dbReference type="ARBA" id="ARBA00023136"/>
    </source>
</evidence>
<dbReference type="PANTHER" id="PTHR13802:SF60">
    <property type="entry name" value="PROTEIN CBG06057"/>
    <property type="match status" value="1"/>
</dbReference>
<dbReference type="InterPro" id="IPR056075">
    <property type="entry name" value="DUF7658"/>
</dbReference>
<evidence type="ECO:0000256" key="4">
    <source>
        <dbReference type="ARBA" id="ARBA00022692"/>
    </source>
</evidence>
<evidence type="ECO:0000256" key="8">
    <source>
        <dbReference type="SAM" id="Phobius"/>
    </source>
</evidence>
<organism evidence="11 12">
    <name type="scientific">Meloidogyne floridensis</name>
    <dbReference type="NCBI Taxonomy" id="298350"/>
    <lineage>
        <taxon>Eukaryota</taxon>
        <taxon>Metazoa</taxon>
        <taxon>Ecdysozoa</taxon>
        <taxon>Nematoda</taxon>
        <taxon>Chromadorea</taxon>
        <taxon>Rhabditida</taxon>
        <taxon>Tylenchina</taxon>
        <taxon>Tylenchomorpha</taxon>
        <taxon>Tylenchoidea</taxon>
        <taxon>Meloidogynidae</taxon>
        <taxon>Meloidogyninae</taxon>
        <taxon>Meloidogyne</taxon>
    </lineage>
</organism>
<dbReference type="InterPro" id="IPR005533">
    <property type="entry name" value="AMOP_dom"/>
</dbReference>
<feature type="domain" description="AMOP" evidence="9">
    <location>
        <begin position="612"/>
        <end position="828"/>
    </location>
</feature>
<evidence type="ECO:0000256" key="5">
    <source>
        <dbReference type="ARBA" id="ARBA00022989"/>
    </source>
</evidence>
<dbReference type="Pfam" id="PF06119">
    <property type="entry name" value="NIDO"/>
    <property type="match status" value="1"/>
</dbReference>
<feature type="compositionally biased region" description="Pro residues" evidence="7">
    <location>
        <begin position="1"/>
        <end position="13"/>
    </location>
</feature>
<protein>
    <submittedName>
        <fullName evidence="12">Uncharacterized protein</fullName>
    </submittedName>
</protein>
<dbReference type="PANTHER" id="PTHR13802">
    <property type="entry name" value="MUCIN 4-RELATED"/>
    <property type="match status" value="1"/>
</dbReference>
<dbReference type="SMART" id="SM00723">
    <property type="entry name" value="AMOP"/>
    <property type="match status" value="1"/>
</dbReference>
<keyword evidence="2" id="KW-0328">Glycosyltransferase</keyword>
<feature type="region of interest" description="Disordered" evidence="7">
    <location>
        <begin position="1"/>
        <end position="35"/>
    </location>
</feature>
<dbReference type="InterPro" id="IPR002516">
    <property type="entry name" value="Glyco_trans_11"/>
</dbReference>
<keyword evidence="5 8" id="KW-1133">Transmembrane helix</keyword>
<dbReference type="Pfam" id="PF24469">
    <property type="entry name" value="F54D1_6_C"/>
    <property type="match status" value="1"/>
</dbReference>
<dbReference type="WBParaSite" id="scf7180000424157.g12468">
    <property type="protein sequence ID" value="scf7180000424157.g12468"/>
    <property type="gene ID" value="scf7180000424157.g12468"/>
</dbReference>
<keyword evidence="4 8" id="KW-0812">Transmembrane</keyword>
<keyword evidence="11" id="KW-1185">Reference proteome</keyword>
<dbReference type="InterPro" id="IPR057017">
    <property type="entry name" value="F54D1_6-like_C"/>
</dbReference>
<evidence type="ECO:0000259" key="10">
    <source>
        <dbReference type="PROSITE" id="PS51220"/>
    </source>
</evidence>
<dbReference type="PROSITE" id="PS51220">
    <property type="entry name" value="NIDO"/>
    <property type="match status" value="1"/>
</dbReference>
<dbReference type="Pfam" id="PF24464">
    <property type="entry name" value="Ig_F54D1_6_2"/>
    <property type="match status" value="1"/>
</dbReference>
<feature type="transmembrane region" description="Helical" evidence="8">
    <location>
        <begin position="1295"/>
        <end position="1322"/>
    </location>
</feature>
<dbReference type="CDD" id="cd11301">
    <property type="entry name" value="Fut1_Fut2_like"/>
    <property type="match status" value="1"/>
</dbReference>
<dbReference type="Pfam" id="PF24678">
    <property type="entry name" value="DUF7658"/>
    <property type="match status" value="1"/>
</dbReference>
<evidence type="ECO:0000256" key="1">
    <source>
        <dbReference type="ARBA" id="ARBA00004370"/>
    </source>
</evidence>
<dbReference type="Pfam" id="PF24462">
    <property type="entry name" value="Ig_F54D1_6"/>
    <property type="match status" value="1"/>
</dbReference>
<dbReference type="Pfam" id="PF03782">
    <property type="entry name" value="AMOP"/>
    <property type="match status" value="1"/>
</dbReference>
<dbReference type="InterPro" id="IPR057019">
    <property type="entry name" value="F54D1_6-like_Ig-like_2"/>
</dbReference>
<dbReference type="InterPro" id="IPR003886">
    <property type="entry name" value="NIDO_dom"/>
</dbReference>
<evidence type="ECO:0000313" key="12">
    <source>
        <dbReference type="WBParaSite" id="scf7180000424157.g12468"/>
    </source>
</evidence>
<keyword evidence="3" id="KW-0808">Transferase</keyword>
<dbReference type="PROSITE" id="PS50856">
    <property type="entry name" value="AMOP"/>
    <property type="match status" value="1"/>
</dbReference>
<proteinExistence type="predicted"/>
<feature type="region of interest" description="Disordered" evidence="7">
    <location>
        <begin position="1346"/>
        <end position="1399"/>
    </location>
</feature>
<dbReference type="InterPro" id="IPR057018">
    <property type="entry name" value="F54D1_6-like_Ig-like"/>
</dbReference>
<feature type="compositionally biased region" description="Gly residues" evidence="7">
    <location>
        <begin position="16"/>
        <end position="30"/>
    </location>
</feature>
<comment type="subcellular location">
    <subcellularLocation>
        <location evidence="1">Membrane</location>
    </subcellularLocation>
</comment>
<evidence type="ECO:0000259" key="9">
    <source>
        <dbReference type="PROSITE" id="PS50856"/>
    </source>
</evidence>
<dbReference type="GO" id="GO:0005975">
    <property type="term" value="P:carbohydrate metabolic process"/>
    <property type="evidence" value="ECO:0007669"/>
    <property type="project" value="InterPro"/>
</dbReference>
<evidence type="ECO:0000256" key="7">
    <source>
        <dbReference type="SAM" id="MobiDB-lite"/>
    </source>
</evidence>
<dbReference type="Pfam" id="PF01531">
    <property type="entry name" value="Glyco_transf_11"/>
    <property type="match status" value="1"/>
</dbReference>
<sequence length="1752" mass="199831">MGGGPPPPPPPVAIPVGGGNVPVGGGGGQNIGPQGSQLFSGIGDNLLYGVNLVPFGPEVGDRKVHPGFLTAGQTIDLYMYFPFYGGLYNYTTLSVNGYMAFATVLDQGPTINVGPEATDWPRQQDPAMIGPYLCKQQIPQDSNVALRSGVYYRLIMRQSMFGRGSGMNVGGPDVGGTMPESSFFGFRFQKCPAAADNYVRCDAAGDYFLDQMMRWLQEGVAGATAFRADAALVVTWYNTASAISGRADIDGGQLATYQVVWLTDQAGRLSYVILNYDKLGFDAADIRMNSRSGRCQALFNGGNHTGFVLVDPTQNYKNTPKVLAQRSGVPHMVRGRYMFRVDDVVRPGGCSNKTGGTYPIMIYPNIVNMLGEMTVDVNAICLDRTQTYILMIEQRQTASCIVLNAAMARCNIPKIYDWGTKTVFFQPQSQGANDERAFVGYIYFVPPTLDPMRLDVGNIYDWYKNPLPNIVMPISWYPRNFTNPDLNFFDQNMHISDDAVYGVQLGLYVIGYKESKDDQIKKFRPEHRVLCRLATYSNRNTYEYRWNAQKERINLNQVEQWYMNDWERMNELFTFRPCFSPISLHWLWTIGNPRYETTTFSRQEQDVQQEFIAQKAKEMCHDWFDEDGAQWNFIRDVETNASCPCMENQAKFDLGRFMPHPRCSQTFRDITCTSMIGAKNCYMSSSNIYGSYSGRHFDYGYGYSEYSRGDFYRDRGPETGGEGTSFGGGYYGRDGQDRGTRFPTHYGQVCCYDEKGFLMQTTYQPVIKVIEETPYNPGFPLRAYEFGTPPYMGQFEVPGLSAFHHDYMPYFLCCKFAKFRCQLFYWRRPSSGCQQYQPPAIGEAMGAGTFHTIDNDKFVFNEPGVYTLLHIPKTINNPEVRIQIRLERYPNRRVDFSMLGRYLSQEQLVQPTNATVITGIALEATGTDRVLVLARGDTRRFRYRTSVIVGNILRYFDTMRLQRFKGVLIYVNNVERGQPEVYVVLEEAQIGVRIRESYSVDIDRMPMYQESMGILDIALSVPPQYGVQPDGDKTRDQEMRQRYNLPRVSGLMRPFPDTVTGSIYSTLTLNEVNSESIRQQIITYYRVPGSGERFTDYQQQTLNQYMIPTDNMFTTSREEDKKFEAFPEAAMKNEPIYKTAQIYETPQYRFVPRTGSVLMQILQQCNDLASRDTLGMQPYQGQLYWDWASQCPDNPGKILQHCGDNVPCLYDFTLLNAEVLGNEVKDTWNAFFHDRGQAIRSYNSCGPINIEYPEYMIKTPALAPSYMQGDYPNSYRFEWNKGGQPWCRSREMDNMLTWLLGILGTVGIILVVVLLFLSCWVVKVKRRQDQEKVPGGTLRQQQFMAPGFGGAESMPPKSVGSDSTLELRPKNGAPSQIAEYSPELRARHPTSGAGLPDETSQLLGLHTKRLLSTMYLDEGGFPFHLITVIFPRGGDNLEFDQPWELSETKIYENIDDVIKNNSDNTRYITGDFTYSPGLGNLMFQFAALRVLAERENAYLLLPSDCKLRRAFNLDNQVLFTEAKQLQKLIVENTATSTNFEDCCKYIPLFNKKINWKNKYKNISIINGYFQSYRYFHPAHVQLILRNFNFLPGIVERANLILNDILIGNGREINLNSPLLIGIHARHGIDLTMHQRNQRYGHTVATSEYYKKAMEFFTKNFKNNLLIFLVISDNMSWAKRNIGGSNKRRIFIKYLNSGYREIDMAILSKCNHLITSTGTFSWWSAYLLQSRKNNSKIIYFGDWPKKGSLLERI</sequence>
<dbReference type="SMART" id="SM00539">
    <property type="entry name" value="NIDO"/>
    <property type="match status" value="1"/>
</dbReference>
<evidence type="ECO:0000256" key="2">
    <source>
        <dbReference type="ARBA" id="ARBA00022676"/>
    </source>
</evidence>